<comment type="subcellular location">
    <subcellularLocation>
        <location evidence="18">Secreted</location>
    </subcellularLocation>
</comment>
<dbReference type="PANTHER" id="PTHR31388">
    <property type="entry name" value="PEROXIDASE 72-RELATED"/>
    <property type="match status" value="1"/>
</dbReference>
<dbReference type="EC" id="1.11.1.7" evidence="3 18"/>
<evidence type="ECO:0000259" key="19">
    <source>
        <dbReference type="PROSITE" id="PS50873"/>
    </source>
</evidence>
<evidence type="ECO:0000256" key="1">
    <source>
        <dbReference type="ARBA" id="ARBA00000189"/>
    </source>
</evidence>
<feature type="binding site" evidence="15">
    <location>
        <position position="262"/>
    </location>
    <ligand>
        <name>Ca(2+)</name>
        <dbReference type="ChEBI" id="CHEBI:29108"/>
        <label>2</label>
    </ligand>
</feature>
<keyword evidence="7 15" id="KW-0106">Calcium</keyword>
<dbReference type="PROSITE" id="PS00436">
    <property type="entry name" value="PEROXIDASE_2"/>
    <property type="match status" value="1"/>
</dbReference>
<dbReference type="PANTHER" id="PTHR31388:SF152">
    <property type="entry name" value="PEROXIDASE 20"/>
    <property type="match status" value="1"/>
</dbReference>
<evidence type="ECO:0000256" key="8">
    <source>
        <dbReference type="ARBA" id="ARBA00023002"/>
    </source>
</evidence>
<gene>
    <name evidence="20" type="ORF">ALMOND_2B032025</name>
</gene>
<keyword evidence="9 15" id="KW-0408">Iron</keyword>
<dbReference type="GO" id="GO:0140825">
    <property type="term" value="F:lactoperoxidase activity"/>
    <property type="evidence" value="ECO:0007669"/>
    <property type="project" value="UniProtKB-EC"/>
</dbReference>
<feature type="active site" description="Proton acceptor" evidence="13">
    <location>
        <position position="71"/>
    </location>
</feature>
<organism evidence="20 21">
    <name type="scientific">Prunus dulcis</name>
    <name type="common">Almond</name>
    <name type="synonym">Amygdalus dulcis</name>
    <dbReference type="NCBI Taxonomy" id="3755"/>
    <lineage>
        <taxon>Eukaryota</taxon>
        <taxon>Viridiplantae</taxon>
        <taxon>Streptophyta</taxon>
        <taxon>Embryophyta</taxon>
        <taxon>Tracheophyta</taxon>
        <taxon>Spermatophyta</taxon>
        <taxon>Magnoliopsida</taxon>
        <taxon>eudicotyledons</taxon>
        <taxon>Gunneridae</taxon>
        <taxon>Pentapetalae</taxon>
        <taxon>rosids</taxon>
        <taxon>fabids</taxon>
        <taxon>Rosales</taxon>
        <taxon>Rosaceae</taxon>
        <taxon>Amygdaloideae</taxon>
        <taxon>Amygdaleae</taxon>
        <taxon>Prunus</taxon>
    </lineage>
</organism>
<dbReference type="InParanoid" id="A0A5E4G026"/>
<dbReference type="CDD" id="cd00693">
    <property type="entry name" value="secretory_peroxidase"/>
    <property type="match status" value="1"/>
</dbReference>
<dbReference type="InterPro" id="IPR002016">
    <property type="entry name" value="Haem_peroxidase"/>
</dbReference>
<dbReference type="GO" id="GO:0042744">
    <property type="term" value="P:hydrogen peroxide catabolic process"/>
    <property type="evidence" value="ECO:0007669"/>
    <property type="project" value="UniProtKB-KW"/>
</dbReference>
<sequence length="346" mass="38681">MENTRRRIFLIVLLTMVFHGTGTSVEDDGPLFLDYYKEKCPLAEEIVRRSVAIAVAKDPRMAASLLRLHFHDCFVMGCDASVLLDSYGGIVSEKQAGPNLDSLRGFEVVDEIKYHLEEACPTTVSCADILALAARDAVALRGGPSWNVWLGRRDSLEASFSGANQFIPAPNSSLETLIANFKQQGLDVGDLVALSGLTKGRSAGSHTMGRARCLSFRQRVYDVNFRGKYELYDKYKRYTTFRRMLRSICPKSGRDDELAPLDFQTPARFDNHYYLNILQGKGLLGSDNVLVTQDHDGEILKQVWAYASDQKLFFASFVKSVIKMGNINTLTGNQGEIRKHCRFVNA</sequence>
<evidence type="ECO:0000256" key="2">
    <source>
        <dbReference type="ARBA" id="ARBA00002322"/>
    </source>
</evidence>
<dbReference type="GO" id="GO:0006979">
    <property type="term" value="P:response to oxidative stress"/>
    <property type="evidence" value="ECO:0007669"/>
    <property type="project" value="UniProtKB-UniRule"/>
</dbReference>
<comment type="catalytic activity">
    <reaction evidence="1 18">
        <text>2 a phenolic donor + H2O2 = 2 a phenolic radical donor + 2 H2O</text>
        <dbReference type="Rhea" id="RHEA:56136"/>
        <dbReference type="ChEBI" id="CHEBI:15377"/>
        <dbReference type="ChEBI" id="CHEBI:16240"/>
        <dbReference type="ChEBI" id="CHEBI:139520"/>
        <dbReference type="ChEBI" id="CHEBI:139521"/>
        <dbReference type="EC" id="1.11.1.7"/>
    </reaction>
</comment>
<evidence type="ECO:0000256" key="18">
    <source>
        <dbReference type="RuleBase" id="RU362060"/>
    </source>
</evidence>
<dbReference type="FunFam" id="1.10.420.10:FF:000001">
    <property type="entry name" value="Peroxidase"/>
    <property type="match status" value="1"/>
</dbReference>
<keyword evidence="6 15" id="KW-0479">Metal-binding</keyword>
<feature type="binding site" evidence="15">
    <location>
        <position position="207"/>
    </location>
    <ligand>
        <name>Ca(2+)</name>
        <dbReference type="ChEBI" id="CHEBI:29108"/>
        <label>2</label>
    </ligand>
</feature>
<feature type="binding site" evidence="15">
    <location>
        <position position="79"/>
    </location>
    <ligand>
        <name>Ca(2+)</name>
        <dbReference type="ChEBI" id="CHEBI:29108"/>
        <label>1</label>
    </ligand>
</feature>
<dbReference type="GO" id="GO:0005576">
    <property type="term" value="C:extracellular region"/>
    <property type="evidence" value="ECO:0007669"/>
    <property type="project" value="UniProtKB-SubCell"/>
</dbReference>
<comment type="function">
    <text evidence="2">Removal of H(2)O(2), oxidation of toxic reductants, biosynthesis and degradation of lignin, suberization, auxin catabolism, response to environmental stresses such as wounding, pathogen attack and oxidative stress. These functions might be dependent on each isozyme/isoform in each plant tissue.</text>
</comment>
<comment type="similarity">
    <text evidence="18">Belongs to the peroxidase family. Classical plant (class III) peroxidase subfamily.</text>
</comment>
<dbReference type="OMA" id="AYASNQE"/>
<feature type="disulfide bond" evidence="17">
    <location>
        <begin position="126"/>
        <end position="341"/>
    </location>
</feature>
<evidence type="ECO:0000256" key="3">
    <source>
        <dbReference type="ARBA" id="ARBA00012313"/>
    </source>
</evidence>
<feature type="binding site" evidence="15">
    <location>
        <position position="75"/>
    </location>
    <ligand>
        <name>Ca(2+)</name>
        <dbReference type="ChEBI" id="CHEBI:29108"/>
        <label>1</label>
    </ligand>
</feature>
<evidence type="ECO:0000256" key="11">
    <source>
        <dbReference type="ARBA" id="ARBA00023180"/>
    </source>
</evidence>
<name>A0A5E4G026_PRUDU</name>
<evidence type="ECO:0000256" key="6">
    <source>
        <dbReference type="ARBA" id="ARBA00022723"/>
    </source>
</evidence>
<feature type="disulfide bond" evidence="17">
    <location>
        <begin position="213"/>
        <end position="249"/>
    </location>
</feature>
<dbReference type="GO" id="GO:0046872">
    <property type="term" value="F:metal ion binding"/>
    <property type="evidence" value="ECO:0007669"/>
    <property type="project" value="UniProtKB-UniRule"/>
</dbReference>
<evidence type="ECO:0000256" key="10">
    <source>
        <dbReference type="ARBA" id="ARBA00023157"/>
    </source>
</evidence>
<feature type="binding site" evidence="15">
    <location>
        <position position="93"/>
    </location>
    <ligand>
        <name>Ca(2+)</name>
        <dbReference type="ChEBI" id="CHEBI:29108"/>
        <label>1</label>
    </ligand>
</feature>
<feature type="chain" id="PRO_5023155403" description="Peroxidase" evidence="18">
    <location>
        <begin position="23"/>
        <end position="346"/>
    </location>
</feature>
<evidence type="ECO:0000256" key="5">
    <source>
        <dbReference type="ARBA" id="ARBA00022617"/>
    </source>
</evidence>
<keyword evidence="18" id="KW-0732">Signal</keyword>
<keyword evidence="8 18" id="KW-0560">Oxidoreductase</keyword>
<feature type="binding site" description="axial binding residue" evidence="15">
    <location>
        <position position="206"/>
    </location>
    <ligand>
        <name>heme b</name>
        <dbReference type="ChEBI" id="CHEBI:60344"/>
    </ligand>
    <ligandPart>
        <name>Fe</name>
        <dbReference type="ChEBI" id="CHEBI:18248"/>
    </ligandPart>
</feature>
<evidence type="ECO:0000256" key="14">
    <source>
        <dbReference type="PIRSR" id="PIRSR600823-2"/>
    </source>
</evidence>
<feature type="binding site" evidence="14">
    <location>
        <position position="168"/>
    </location>
    <ligand>
        <name>substrate</name>
    </ligand>
</feature>
<dbReference type="Gramene" id="VVA33165">
    <property type="protein sequence ID" value="VVA33165"/>
    <property type="gene ID" value="Prudul26B032025"/>
</dbReference>
<proteinExistence type="inferred from homology"/>
<dbReference type="SUPFAM" id="SSF48113">
    <property type="entry name" value="Heme-dependent peroxidases"/>
    <property type="match status" value="1"/>
</dbReference>
<dbReference type="EMBL" id="CABIKO010000276">
    <property type="protein sequence ID" value="VVA33165.1"/>
    <property type="molecule type" value="Genomic_DNA"/>
</dbReference>
<dbReference type="GO" id="GO:0020037">
    <property type="term" value="F:heme binding"/>
    <property type="evidence" value="ECO:0007669"/>
    <property type="project" value="UniProtKB-UniRule"/>
</dbReference>
<evidence type="ECO:0000256" key="12">
    <source>
        <dbReference type="ARBA" id="ARBA00023324"/>
    </source>
</evidence>
<protein>
    <recommendedName>
        <fullName evidence="3 18">Peroxidase</fullName>
        <ecNumber evidence="3 18">1.11.1.7</ecNumber>
    </recommendedName>
</protein>
<evidence type="ECO:0000256" key="17">
    <source>
        <dbReference type="PIRSR" id="PIRSR600823-5"/>
    </source>
</evidence>
<feature type="disulfide bond" evidence="17">
    <location>
        <begin position="40"/>
        <end position="120"/>
    </location>
</feature>
<dbReference type="PROSITE" id="PS50873">
    <property type="entry name" value="PEROXIDASE_4"/>
    <property type="match status" value="1"/>
</dbReference>
<comment type="cofactor">
    <cofactor evidence="15 18">
        <name>Ca(2+)</name>
        <dbReference type="ChEBI" id="CHEBI:29108"/>
    </cofactor>
    <text evidence="15 18">Binds 2 calcium ions per subunit.</text>
</comment>
<feature type="binding site" evidence="15">
    <location>
        <position position="77"/>
    </location>
    <ligand>
        <name>Ca(2+)</name>
        <dbReference type="ChEBI" id="CHEBI:29108"/>
        <label>1</label>
    </ligand>
</feature>
<feature type="binding site" evidence="15">
    <location>
        <position position="72"/>
    </location>
    <ligand>
        <name>Ca(2+)</name>
        <dbReference type="ChEBI" id="CHEBI:29108"/>
        <label>1</label>
    </ligand>
</feature>
<dbReference type="FunFam" id="1.10.520.10:FF:000001">
    <property type="entry name" value="Peroxidase"/>
    <property type="match status" value="1"/>
</dbReference>
<dbReference type="InterPro" id="IPR019794">
    <property type="entry name" value="Peroxidases_AS"/>
</dbReference>
<dbReference type="InterPro" id="IPR000823">
    <property type="entry name" value="Peroxidase_pln"/>
</dbReference>
<feature type="signal peptide" evidence="18">
    <location>
        <begin position="1"/>
        <end position="22"/>
    </location>
</feature>
<dbReference type="InterPro" id="IPR033905">
    <property type="entry name" value="Secretory_peroxidase"/>
</dbReference>
<keyword evidence="4 18" id="KW-0575">Peroxidase</keyword>
<keyword evidence="5 18" id="KW-0349">Heme</keyword>
<dbReference type="InterPro" id="IPR010255">
    <property type="entry name" value="Haem_peroxidase_sf"/>
</dbReference>
<dbReference type="FunCoup" id="A0A5E4G026">
    <property type="interactions" value="92"/>
</dbReference>
<keyword evidence="10 17" id="KW-1015">Disulfide bond</keyword>
<dbReference type="Gene3D" id="1.10.420.10">
    <property type="entry name" value="Peroxidase, domain 2"/>
    <property type="match status" value="1"/>
</dbReference>
<reference evidence="21" key="1">
    <citation type="journal article" date="2020" name="Plant J.">
        <title>Transposons played a major role in the diversification between the closely related almond and peach genomes: results from the almond genome sequence.</title>
        <authorList>
            <person name="Alioto T."/>
            <person name="Alexiou K.G."/>
            <person name="Bardil A."/>
            <person name="Barteri F."/>
            <person name="Castanera R."/>
            <person name="Cruz F."/>
            <person name="Dhingra A."/>
            <person name="Duval H."/>
            <person name="Fernandez I Marti A."/>
            <person name="Frias L."/>
            <person name="Galan B."/>
            <person name="Garcia J.L."/>
            <person name="Howad W."/>
            <person name="Gomez-Garrido J."/>
            <person name="Gut M."/>
            <person name="Julca I."/>
            <person name="Morata J."/>
            <person name="Puigdomenech P."/>
            <person name="Ribeca P."/>
            <person name="Rubio Cabetas M.J."/>
            <person name="Vlasova A."/>
            <person name="Wirthensohn M."/>
            <person name="Garcia-Mas J."/>
            <person name="Gabaldon T."/>
            <person name="Casacuberta J.M."/>
            <person name="Arus P."/>
        </authorList>
    </citation>
    <scope>NUCLEOTIDE SEQUENCE [LARGE SCALE GENOMIC DNA]</scope>
    <source>
        <strain evidence="21">cv. Texas</strain>
    </source>
</reference>
<accession>A0A5E4G026</accession>
<evidence type="ECO:0000256" key="15">
    <source>
        <dbReference type="PIRSR" id="PIRSR600823-3"/>
    </source>
</evidence>
<evidence type="ECO:0000256" key="9">
    <source>
        <dbReference type="ARBA" id="ARBA00023004"/>
    </source>
</evidence>
<feature type="disulfide bond" evidence="17">
    <location>
        <begin position="73"/>
        <end position="78"/>
    </location>
</feature>
<dbReference type="PRINTS" id="PR00461">
    <property type="entry name" value="PLPEROXIDASE"/>
</dbReference>
<dbReference type="PRINTS" id="PR00458">
    <property type="entry name" value="PEROXIDASE"/>
</dbReference>
<dbReference type="Pfam" id="PF00141">
    <property type="entry name" value="peroxidase"/>
    <property type="match status" value="1"/>
</dbReference>
<evidence type="ECO:0000256" key="7">
    <source>
        <dbReference type="ARBA" id="ARBA00022837"/>
    </source>
</evidence>
<keyword evidence="12 18" id="KW-0376">Hydrogen peroxide</keyword>
<feature type="binding site" evidence="15">
    <location>
        <position position="265"/>
    </location>
    <ligand>
        <name>Ca(2+)</name>
        <dbReference type="ChEBI" id="CHEBI:29108"/>
        <label>2</label>
    </ligand>
</feature>
<feature type="domain" description="Plant heme peroxidase family profile" evidence="19">
    <location>
        <begin position="30"/>
        <end position="345"/>
    </location>
</feature>
<evidence type="ECO:0000313" key="20">
    <source>
        <dbReference type="EMBL" id="VVA33165.1"/>
    </source>
</evidence>
<dbReference type="AlphaFoldDB" id="A0A5E4G026"/>
<keyword evidence="11" id="KW-0325">Glycoprotein</keyword>
<evidence type="ECO:0000313" key="21">
    <source>
        <dbReference type="Proteomes" id="UP000327085"/>
    </source>
</evidence>
<evidence type="ECO:0000256" key="13">
    <source>
        <dbReference type="PIRSR" id="PIRSR600823-1"/>
    </source>
</evidence>
<feature type="site" description="Transition state stabilizer" evidence="16">
    <location>
        <position position="67"/>
    </location>
</feature>
<feature type="binding site" evidence="15">
    <location>
        <position position="81"/>
    </location>
    <ligand>
        <name>Ca(2+)</name>
        <dbReference type="ChEBI" id="CHEBI:29108"/>
        <label>1</label>
    </ligand>
</feature>
<evidence type="ECO:0000256" key="16">
    <source>
        <dbReference type="PIRSR" id="PIRSR600823-4"/>
    </source>
</evidence>
<keyword evidence="18" id="KW-0964">Secreted</keyword>
<dbReference type="Gene3D" id="1.10.520.10">
    <property type="match status" value="1"/>
</dbReference>
<feature type="binding site" evidence="15">
    <location>
        <position position="270"/>
    </location>
    <ligand>
        <name>Ca(2+)</name>
        <dbReference type="ChEBI" id="CHEBI:29108"/>
        <label>2</label>
    </ligand>
</feature>
<comment type="cofactor">
    <cofactor evidence="15 18">
        <name>heme b</name>
        <dbReference type="ChEBI" id="CHEBI:60344"/>
    </cofactor>
    <text evidence="15 18">Binds 1 heme b (iron(II)-protoporphyrin IX) group per subunit.</text>
</comment>
<dbReference type="Proteomes" id="UP000327085">
    <property type="component" value="Chromosome 5"/>
</dbReference>
<evidence type="ECO:0000256" key="4">
    <source>
        <dbReference type="ARBA" id="ARBA00022559"/>
    </source>
</evidence>